<organism evidence="6 7">
    <name type="scientific">Puccinia striiformis</name>
    <dbReference type="NCBI Taxonomy" id="27350"/>
    <lineage>
        <taxon>Eukaryota</taxon>
        <taxon>Fungi</taxon>
        <taxon>Dikarya</taxon>
        <taxon>Basidiomycota</taxon>
        <taxon>Pucciniomycotina</taxon>
        <taxon>Pucciniomycetes</taxon>
        <taxon>Pucciniales</taxon>
        <taxon>Pucciniaceae</taxon>
        <taxon>Puccinia</taxon>
    </lineage>
</organism>
<proteinExistence type="inferred from homology"/>
<feature type="compositionally biased region" description="Basic and acidic residues" evidence="4">
    <location>
        <begin position="333"/>
        <end position="351"/>
    </location>
</feature>
<dbReference type="GO" id="GO:0006508">
    <property type="term" value="P:proteolysis"/>
    <property type="evidence" value="ECO:0007669"/>
    <property type="project" value="UniProtKB-KW"/>
</dbReference>
<dbReference type="Gene3D" id="3.90.1720.30">
    <property type="entry name" value="PPPDE domains"/>
    <property type="match status" value="2"/>
</dbReference>
<dbReference type="PROSITE" id="PS51858">
    <property type="entry name" value="PPPDE"/>
    <property type="match status" value="1"/>
</dbReference>
<feature type="compositionally biased region" description="Low complexity" evidence="4">
    <location>
        <begin position="19"/>
        <end position="32"/>
    </location>
</feature>
<dbReference type="GO" id="GO:0101005">
    <property type="term" value="F:deubiquitinase activity"/>
    <property type="evidence" value="ECO:0007669"/>
    <property type="project" value="TreeGrafter"/>
</dbReference>
<reference evidence="6" key="1">
    <citation type="submission" date="2017-12" db="EMBL/GenBank/DDBJ databases">
        <title>Gene loss provides genomic basis for host adaptation in cereal stripe rust fungi.</title>
        <authorList>
            <person name="Xia C."/>
        </authorList>
    </citation>
    <scope>NUCLEOTIDE SEQUENCE [LARGE SCALE GENOMIC DNA]</scope>
    <source>
        <strain evidence="6">93-210</strain>
    </source>
</reference>
<evidence type="ECO:0000256" key="3">
    <source>
        <dbReference type="ARBA" id="ARBA00022801"/>
    </source>
</evidence>
<dbReference type="AlphaFoldDB" id="A0A2S4VCT4"/>
<feature type="region of interest" description="Disordered" evidence="4">
    <location>
        <begin position="323"/>
        <end position="360"/>
    </location>
</feature>
<feature type="domain" description="PPPDE" evidence="5">
    <location>
        <begin position="64"/>
        <end position="318"/>
    </location>
</feature>
<dbReference type="InterPro" id="IPR042266">
    <property type="entry name" value="PPPDE_sf"/>
</dbReference>
<feature type="non-terminal residue" evidence="6">
    <location>
        <position position="378"/>
    </location>
</feature>
<dbReference type="GO" id="GO:0016579">
    <property type="term" value="P:protein deubiquitination"/>
    <property type="evidence" value="ECO:0007669"/>
    <property type="project" value="TreeGrafter"/>
</dbReference>
<comment type="similarity">
    <text evidence="1">Belongs to the DeSI family.</text>
</comment>
<evidence type="ECO:0000313" key="6">
    <source>
        <dbReference type="EMBL" id="POW07317.1"/>
    </source>
</evidence>
<evidence type="ECO:0000256" key="2">
    <source>
        <dbReference type="ARBA" id="ARBA00022670"/>
    </source>
</evidence>
<feature type="compositionally biased region" description="Low complexity" evidence="4">
    <location>
        <begin position="224"/>
        <end position="245"/>
    </location>
</feature>
<dbReference type="InterPro" id="IPR008580">
    <property type="entry name" value="PPPDE_dom"/>
</dbReference>
<protein>
    <recommendedName>
        <fullName evidence="5">PPPDE domain-containing protein</fullName>
    </recommendedName>
</protein>
<accession>A0A2S4VCT4</accession>
<feature type="region of interest" description="Disordered" evidence="4">
    <location>
        <begin position="18"/>
        <end position="45"/>
    </location>
</feature>
<keyword evidence="3" id="KW-0378">Hydrolase</keyword>
<name>A0A2S4VCT4_9BASI</name>
<feature type="compositionally biased region" description="Polar residues" evidence="4">
    <location>
        <begin position="210"/>
        <end position="223"/>
    </location>
</feature>
<dbReference type="EMBL" id="PKSL01000076">
    <property type="protein sequence ID" value="POW07317.1"/>
    <property type="molecule type" value="Genomic_DNA"/>
</dbReference>
<dbReference type="Proteomes" id="UP000239156">
    <property type="component" value="Unassembled WGS sequence"/>
</dbReference>
<evidence type="ECO:0000259" key="5">
    <source>
        <dbReference type="PROSITE" id="PS51858"/>
    </source>
</evidence>
<dbReference type="VEuPathDB" id="FungiDB:PSTT_08365"/>
<comment type="caution">
    <text evidence="6">The sequence shown here is derived from an EMBL/GenBank/DDBJ whole genome shotgun (WGS) entry which is preliminary data.</text>
</comment>
<evidence type="ECO:0000313" key="7">
    <source>
        <dbReference type="Proteomes" id="UP000239156"/>
    </source>
</evidence>
<dbReference type="SMART" id="SM01179">
    <property type="entry name" value="DUF862"/>
    <property type="match status" value="1"/>
</dbReference>
<feature type="non-terminal residue" evidence="6">
    <location>
        <position position="1"/>
    </location>
</feature>
<dbReference type="PANTHER" id="PTHR12378">
    <property type="entry name" value="DESUMOYLATING ISOPEPTIDASE"/>
    <property type="match status" value="1"/>
</dbReference>
<feature type="region of interest" description="Disordered" evidence="4">
    <location>
        <begin position="172"/>
        <end position="245"/>
    </location>
</feature>
<keyword evidence="7" id="KW-1185">Reference proteome</keyword>
<evidence type="ECO:0000256" key="1">
    <source>
        <dbReference type="ARBA" id="ARBA00008140"/>
    </source>
</evidence>
<dbReference type="Pfam" id="PF05903">
    <property type="entry name" value="Peptidase_C97"/>
    <property type="match status" value="2"/>
</dbReference>
<sequence length="378" mass="41923">LQAGEGARKPFPDIYLYLPSSSNTPPTATPATENKQKMGSSSPNLTGIAELRTNPPSSEANKPVQVILVVYDLLPSGKIADLAWILGVGLYHTAIKIPAIGSEIAFGGHSNPQLSGIFTLPIREDGQPSMPGLRWKCDIDLGEINTNPNHHHLRFNPHHQLRNQPSFASSFSNFYSNNTGGDNPEESKNLIRPKPSLAKHTNRYQHTAYPPTSSILKTSPNYHSPSPLDSIRSSPRLPSSSNLPTHNTLTQLETLTLVLEQLDQCSDWYGPSYDLLKRNCNTFSDHLAFLLTGKSAPKWINRAANLGSSFPCLVPTEWIEPPLAPSSPELEEEERRSYEEVLAEARQEDQASSRTHNLLSPSHHRKQRSLHLLSIYRI</sequence>
<gene>
    <name evidence="6" type="ORF">PSTT_08365</name>
</gene>
<dbReference type="VEuPathDB" id="FungiDB:PSHT_05698"/>
<keyword evidence="2" id="KW-0645">Protease</keyword>
<dbReference type="PANTHER" id="PTHR12378:SF80">
    <property type="entry name" value="IP06716P-RELATED"/>
    <property type="match status" value="1"/>
</dbReference>
<evidence type="ECO:0000256" key="4">
    <source>
        <dbReference type="SAM" id="MobiDB-lite"/>
    </source>
</evidence>